<evidence type="ECO:0000313" key="1">
    <source>
        <dbReference type="EMBL" id="KAJ8355188.1"/>
    </source>
</evidence>
<sequence length="107" mass="11917">MCCETAFAKDFVEEFRVKYKPDPDKIPSAVYALFFCGDAFCDKYKPFNDKDNNRVNDMLRSVDALFKCGELVGGYGDVKRSLLQTADDEDCVSGGMTSTQAPAPETF</sequence>
<dbReference type="AlphaFoldDB" id="A0AAD7R1M4"/>
<comment type="caution">
    <text evidence="1">The sequence shown here is derived from an EMBL/GenBank/DDBJ whole genome shotgun (WGS) entry which is preliminary data.</text>
</comment>
<gene>
    <name evidence="1" type="ORF">AAFF_G00087040</name>
</gene>
<accession>A0AAD7R1M4</accession>
<name>A0AAD7R1M4_9TELE</name>
<protein>
    <submittedName>
        <fullName evidence="1">Uncharacterized protein</fullName>
    </submittedName>
</protein>
<dbReference type="EMBL" id="JAINUG010001549">
    <property type="protein sequence ID" value="KAJ8355188.1"/>
    <property type="molecule type" value="Genomic_DNA"/>
</dbReference>
<evidence type="ECO:0000313" key="2">
    <source>
        <dbReference type="Proteomes" id="UP001221898"/>
    </source>
</evidence>
<dbReference type="Proteomes" id="UP001221898">
    <property type="component" value="Unassembled WGS sequence"/>
</dbReference>
<proteinExistence type="predicted"/>
<organism evidence="1 2">
    <name type="scientific">Aldrovandia affinis</name>
    <dbReference type="NCBI Taxonomy" id="143900"/>
    <lineage>
        <taxon>Eukaryota</taxon>
        <taxon>Metazoa</taxon>
        <taxon>Chordata</taxon>
        <taxon>Craniata</taxon>
        <taxon>Vertebrata</taxon>
        <taxon>Euteleostomi</taxon>
        <taxon>Actinopterygii</taxon>
        <taxon>Neopterygii</taxon>
        <taxon>Teleostei</taxon>
        <taxon>Notacanthiformes</taxon>
        <taxon>Halosauridae</taxon>
        <taxon>Aldrovandia</taxon>
    </lineage>
</organism>
<keyword evidence="2" id="KW-1185">Reference proteome</keyword>
<reference evidence="1" key="1">
    <citation type="journal article" date="2023" name="Science">
        <title>Genome structures resolve the early diversification of teleost fishes.</title>
        <authorList>
            <person name="Parey E."/>
            <person name="Louis A."/>
            <person name="Montfort J."/>
            <person name="Bouchez O."/>
            <person name="Roques C."/>
            <person name="Iampietro C."/>
            <person name="Lluch J."/>
            <person name="Castinel A."/>
            <person name="Donnadieu C."/>
            <person name="Desvignes T."/>
            <person name="Floi Bucao C."/>
            <person name="Jouanno E."/>
            <person name="Wen M."/>
            <person name="Mejri S."/>
            <person name="Dirks R."/>
            <person name="Jansen H."/>
            <person name="Henkel C."/>
            <person name="Chen W.J."/>
            <person name="Zahm M."/>
            <person name="Cabau C."/>
            <person name="Klopp C."/>
            <person name="Thompson A.W."/>
            <person name="Robinson-Rechavi M."/>
            <person name="Braasch I."/>
            <person name="Lecointre G."/>
            <person name="Bobe J."/>
            <person name="Postlethwait J.H."/>
            <person name="Berthelot C."/>
            <person name="Roest Crollius H."/>
            <person name="Guiguen Y."/>
        </authorList>
    </citation>
    <scope>NUCLEOTIDE SEQUENCE</scope>
    <source>
        <strain evidence="1">NC1722</strain>
    </source>
</reference>